<evidence type="ECO:0000256" key="6">
    <source>
        <dbReference type="RuleBase" id="RU003983"/>
    </source>
</evidence>
<dbReference type="InterPro" id="IPR001915">
    <property type="entry name" value="Peptidase_M48"/>
</dbReference>
<keyword evidence="3 6" id="KW-0378">Hydrolase</keyword>
<dbReference type="PANTHER" id="PTHR22726">
    <property type="entry name" value="METALLOENDOPEPTIDASE OMA1"/>
    <property type="match status" value="1"/>
</dbReference>
<dbReference type="Pfam" id="PF01435">
    <property type="entry name" value="Peptidase_M48"/>
    <property type="match status" value="1"/>
</dbReference>
<dbReference type="OrthoDB" id="9810445at2"/>
<dbReference type="GO" id="GO:0016020">
    <property type="term" value="C:membrane"/>
    <property type="evidence" value="ECO:0007669"/>
    <property type="project" value="TreeGrafter"/>
</dbReference>
<keyword evidence="2" id="KW-0479">Metal-binding</keyword>
<keyword evidence="5 6" id="KW-0482">Metalloprotease</keyword>
<keyword evidence="1 6" id="KW-0645">Protease</keyword>
<keyword evidence="7" id="KW-0732">Signal</keyword>
<keyword evidence="10" id="KW-1185">Reference proteome</keyword>
<feature type="signal peptide" evidence="7">
    <location>
        <begin position="1"/>
        <end position="21"/>
    </location>
</feature>
<dbReference type="eggNOG" id="COG4783">
    <property type="taxonomic scope" value="Bacteria"/>
</dbReference>
<dbReference type="STRING" id="517418.Ctha_0444"/>
<evidence type="ECO:0000256" key="2">
    <source>
        <dbReference type="ARBA" id="ARBA00022723"/>
    </source>
</evidence>
<evidence type="ECO:0000256" key="4">
    <source>
        <dbReference type="ARBA" id="ARBA00022833"/>
    </source>
</evidence>
<feature type="chain" id="PRO_5002795778" evidence="7">
    <location>
        <begin position="22"/>
        <end position="273"/>
    </location>
</feature>
<name>B3QUK9_CHLT3</name>
<evidence type="ECO:0000313" key="10">
    <source>
        <dbReference type="Proteomes" id="UP000001208"/>
    </source>
</evidence>
<dbReference type="EMBL" id="CP001100">
    <property type="protein sequence ID" value="ACF12915.1"/>
    <property type="molecule type" value="Genomic_DNA"/>
</dbReference>
<gene>
    <name evidence="9" type="ordered locus">Ctha_0444</name>
</gene>
<organism evidence="9 10">
    <name type="scientific">Chloroherpeton thalassium (strain ATCC 35110 / GB-78)</name>
    <dbReference type="NCBI Taxonomy" id="517418"/>
    <lineage>
        <taxon>Bacteria</taxon>
        <taxon>Pseudomonadati</taxon>
        <taxon>Chlorobiota</taxon>
        <taxon>Chlorobiia</taxon>
        <taxon>Chlorobiales</taxon>
        <taxon>Chloroherpetonaceae</taxon>
        <taxon>Chloroherpeton</taxon>
    </lineage>
</organism>
<protein>
    <submittedName>
        <fullName evidence="9">Peptidase M48 Ste24p</fullName>
    </submittedName>
</protein>
<dbReference type="PANTHER" id="PTHR22726:SF1">
    <property type="entry name" value="METALLOENDOPEPTIDASE OMA1, MITOCHONDRIAL"/>
    <property type="match status" value="1"/>
</dbReference>
<dbReference type="Proteomes" id="UP000001208">
    <property type="component" value="Chromosome"/>
</dbReference>
<dbReference type="GO" id="GO:0004222">
    <property type="term" value="F:metalloendopeptidase activity"/>
    <property type="evidence" value="ECO:0007669"/>
    <property type="project" value="InterPro"/>
</dbReference>
<evidence type="ECO:0000256" key="5">
    <source>
        <dbReference type="ARBA" id="ARBA00023049"/>
    </source>
</evidence>
<dbReference type="PROSITE" id="PS51257">
    <property type="entry name" value="PROKAR_LIPOPROTEIN"/>
    <property type="match status" value="1"/>
</dbReference>
<dbReference type="HOGENOM" id="CLU_029002_5_2_10"/>
<dbReference type="Gene3D" id="3.30.2010.10">
    <property type="entry name" value="Metalloproteases ('zincins'), catalytic domain"/>
    <property type="match status" value="1"/>
</dbReference>
<evidence type="ECO:0000259" key="8">
    <source>
        <dbReference type="Pfam" id="PF01435"/>
    </source>
</evidence>
<dbReference type="GO" id="GO:0046872">
    <property type="term" value="F:metal ion binding"/>
    <property type="evidence" value="ECO:0007669"/>
    <property type="project" value="UniProtKB-KW"/>
</dbReference>
<dbReference type="InterPro" id="IPR051156">
    <property type="entry name" value="Mito/Outer_Membr_Metalloprot"/>
</dbReference>
<dbReference type="KEGG" id="cts:Ctha_0444"/>
<sequence>MKKFITRVLILLVAVASVSSCKTVRKLASNNNVYSVQDDVQLGKEADAQIKADTKNYTFLKSSDPNYRQVNAYVDKVMRKILSANAVPYETEFNYNVQVLKNDVVNAFATAGGYLYFYYGLMKMLDNEAQLAGVVAHEMGHIAFRHATNEMTAQQITGGLVSLGLKIGGAGETAEQVAGLAYNLAFLKYGRDAEEEADRNGAAWMAKTDYNPYEMQGFFKKILDSDRSPEFLSTHPDPANRIKYIGEVLKKMGAKNSGKTYTAEYQAFKKQLY</sequence>
<evidence type="ECO:0000256" key="3">
    <source>
        <dbReference type="ARBA" id="ARBA00022801"/>
    </source>
</evidence>
<evidence type="ECO:0000313" key="9">
    <source>
        <dbReference type="EMBL" id="ACF12915.1"/>
    </source>
</evidence>
<evidence type="ECO:0000256" key="1">
    <source>
        <dbReference type="ARBA" id="ARBA00022670"/>
    </source>
</evidence>
<accession>B3QUK9</accession>
<dbReference type="AlphaFoldDB" id="B3QUK9"/>
<evidence type="ECO:0000256" key="7">
    <source>
        <dbReference type="SAM" id="SignalP"/>
    </source>
</evidence>
<dbReference type="CDD" id="cd07333">
    <property type="entry name" value="M48C_bepA_like"/>
    <property type="match status" value="1"/>
</dbReference>
<dbReference type="SUPFAM" id="SSF55486">
    <property type="entry name" value="Metalloproteases ('zincins'), catalytic domain"/>
    <property type="match status" value="1"/>
</dbReference>
<reference evidence="9 10" key="1">
    <citation type="submission" date="2008-06" db="EMBL/GenBank/DDBJ databases">
        <title>Complete sequence of Chloroherpeton thalassium ATCC 35110.</title>
        <authorList>
            <consortium name="US DOE Joint Genome Institute"/>
            <person name="Lucas S."/>
            <person name="Copeland A."/>
            <person name="Lapidus A."/>
            <person name="Glavina del Rio T."/>
            <person name="Dalin E."/>
            <person name="Tice H."/>
            <person name="Bruce D."/>
            <person name="Goodwin L."/>
            <person name="Pitluck S."/>
            <person name="Schmutz J."/>
            <person name="Larimer F."/>
            <person name="Land M."/>
            <person name="Hauser L."/>
            <person name="Kyrpides N."/>
            <person name="Mikhailova N."/>
            <person name="Liu Z."/>
            <person name="Li T."/>
            <person name="Zhao F."/>
            <person name="Overmann J."/>
            <person name="Bryant D.A."/>
            <person name="Richardson P."/>
        </authorList>
    </citation>
    <scope>NUCLEOTIDE SEQUENCE [LARGE SCALE GENOMIC DNA]</scope>
    <source>
        <strain evidence="10">ATCC 35110 / GB-78</strain>
    </source>
</reference>
<comment type="similarity">
    <text evidence="6">Belongs to the peptidase M48 family.</text>
</comment>
<proteinExistence type="inferred from homology"/>
<comment type="cofactor">
    <cofactor evidence="6">
        <name>Zn(2+)</name>
        <dbReference type="ChEBI" id="CHEBI:29105"/>
    </cofactor>
    <text evidence="6">Binds 1 zinc ion per subunit.</text>
</comment>
<feature type="domain" description="Peptidase M48" evidence="8">
    <location>
        <begin position="70"/>
        <end position="245"/>
    </location>
</feature>
<dbReference type="RefSeq" id="WP_012498999.1">
    <property type="nucleotide sequence ID" value="NC_011026.1"/>
</dbReference>
<dbReference type="GO" id="GO:0051603">
    <property type="term" value="P:proteolysis involved in protein catabolic process"/>
    <property type="evidence" value="ECO:0007669"/>
    <property type="project" value="TreeGrafter"/>
</dbReference>
<keyword evidence="4 6" id="KW-0862">Zinc</keyword>